<dbReference type="AlphaFoldDB" id="A0A7W8D7Q7"/>
<gene>
    <name evidence="2" type="ORF">HNQ52_003018</name>
</gene>
<sequence length="236" mass="25838">MIARCLLALAAATAGAAAHAATLTPYVAHYEVMRNGKPLGTGTVTLEPDGRGHWQLTSVTEGTRGLASLAGVEIRERSVVDVRDDAIETLDYTYTQSAGWKTRKRSVRFDHANKRIVSRDRDREFGFDLQAGVLDRQAVSLALSRDVARGKTGRLSYTVVDRDELGPQDFVVGPRESVPTPGGNLAAVRVDRERKDGRGRTTTSWLGIEQGFVPVRVLQTEADGDSFDMRLVSIER</sequence>
<evidence type="ECO:0000313" key="3">
    <source>
        <dbReference type="Proteomes" id="UP000521199"/>
    </source>
</evidence>
<dbReference type="EMBL" id="JACHHP010000006">
    <property type="protein sequence ID" value="MBB5209449.1"/>
    <property type="molecule type" value="Genomic_DNA"/>
</dbReference>
<evidence type="ECO:0008006" key="4">
    <source>
        <dbReference type="Google" id="ProtNLM"/>
    </source>
</evidence>
<dbReference type="Pfam" id="PF11306">
    <property type="entry name" value="DUF3108"/>
    <property type="match status" value="1"/>
</dbReference>
<dbReference type="Proteomes" id="UP000521199">
    <property type="component" value="Unassembled WGS sequence"/>
</dbReference>
<feature type="signal peptide" evidence="1">
    <location>
        <begin position="1"/>
        <end position="20"/>
    </location>
</feature>
<organism evidence="2 3">
    <name type="scientific">Chiayiivirga flava</name>
    <dbReference type="NCBI Taxonomy" id="659595"/>
    <lineage>
        <taxon>Bacteria</taxon>
        <taxon>Pseudomonadati</taxon>
        <taxon>Pseudomonadota</taxon>
        <taxon>Gammaproteobacteria</taxon>
        <taxon>Lysobacterales</taxon>
        <taxon>Lysobacteraceae</taxon>
        <taxon>Chiayiivirga</taxon>
    </lineage>
</organism>
<protein>
    <recommendedName>
        <fullName evidence="4">DUF3108 domain-containing protein</fullName>
    </recommendedName>
</protein>
<keyword evidence="1" id="KW-0732">Signal</keyword>
<dbReference type="RefSeq" id="WP_183961986.1">
    <property type="nucleotide sequence ID" value="NZ_JACHHP010000006.1"/>
</dbReference>
<reference evidence="2 3" key="1">
    <citation type="submission" date="2020-08" db="EMBL/GenBank/DDBJ databases">
        <title>Genomic Encyclopedia of Type Strains, Phase IV (KMG-IV): sequencing the most valuable type-strain genomes for metagenomic binning, comparative biology and taxonomic classification.</title>
        <authorList>
            <person name="Goeker M."/>
        </authorList>
    </citation>
    <scope>NUCLEOTIDE SEQUENCE [LARGE SCALE GENOMIC DNA]</scope>
    <source>
        <strain evidence="2 3">DSM 24163</strain>
    </source>
</reference>
<proteinExistence type="predicted"/>
<dbReference type="InterPro" id="IPR021457">
    <property type="entry name" value="DUF3108"/>
</dbReference>
<evidence type="ECO:0000256" key="1">
    <source>
        <dbReference type="SAM" id="SignalP"/>
    </source>
</evidence>
<feature type="chain" id="PRO_5030508635" description="DUF3108 domain-containing protein" evidence="1">
    <location>
        <begin position="21"/>
        <end position="236"/>
    </location>
</feature>
<comment type="caution">
    <text evidence="2">The sequence shown here is derived from an EMBL/GenBank/DDBJ whole genome shotgun (WGS) entry which is preliminary data.</text>
</comment>
<name>A0A7W8D7Q7_9GAMM</name>
<accession>A0A7W8D7Q7</accession>
<evidence type="ECO:0000313" key="2">
    <source>
        <dbReference type="EMBL" id="MBB5209449.1"/>
    </source>
</evidence>
<keyword evidence="3" id="KW-1185">Reference proteome</keyword>